<name>A0A9X3JFA9_9LACT</name>
<feature type="active site" description="Proton donor" evidence="3">
    <location>
        <position position="167"/>
    </location>
</feature>
<dbReference type="InterPro" id="IPR033199">
    <property type="entry name" value="DDAH-like"/>
</dbReference>
<protein>
    <submittedName>
        <fullName evidence="4">Arginine deiminase family protein</fullName>
    </submittedName>
</protein>
<dbReference type="GO" id="GO:0006525">
    <property type="term" value="P:arginine metabolic process"/>
    <property type="evidence" value="ECO:0007669"/>
    <property type="project" value="TreeGrafter"/>
</dbReference>
<dbReference type="Proteomes" id="UP001146670">
    <property type="component" value="Unassembled WGS sequence"/>
</dbReference>
<comment type="caution">
    <text evidence="4">The sequence shown here is derived from an EMBL/GenBank/DDBJ whole genome shotgun (WGS) entry which is preliminary data.</text>
</comment>
<evidence type="ECO:0000313" key="4">
    <source>
        <dbReference type="EMBL" id="MCZ0726327.1"/>
    </source>
</evidence>
<evidence type="ECO:0000313" key="5">
    <source>
        <dbReference type="Proteomes" id="UP001146670"/>
    </source>
</evidence>
<dbReference type="Pfam" id="PF19420">
    <property type="entry name" value="DDAH_eukar"/>
    <property type="match status" value="1"/>
</dbReference>
<dbReference type="Gene3D" id="3.75.10.10">
    <property type="entry name" value="L-arginine/glycine Amidinotransferase, Chain A"/>
    <property type="match status" value="1"/>
</dbReference>
<evidence type="ECO:0000256" key="2">
    <source>
        <dbReference type="ARBA" id="ARBA00022801"/>
    </source>
</evidence>
<dbReference type="GO" id="GO:0000052">
    <property type="term" value="P:citrulline metabolic process"/>
    <property type="evidence" value="ECO:0007669"/>
    <property type="project" value="TreeGrafter"/>
</dbReference>
<dbReference type="SUPFAM" id="SSF55909">
    <property type="entry name" value="Pentein"/>
    <property type="match status" value="1"/>
</dbReference>
<feature type="active site" description="Nucleophile" evidence="3">
    <location>
        <position position="254"/>
    </location>
</feature>
<dbReference type="EMBL" id="JAPRFR010000004">
    <property type="protein sequence ID" value="MCZ0726327.1"/>
    <property type="molecule type" value="Genomic_DNA"/>
</dbReference>
<sequence>MVEFTNGIVRKPSKSMVEGITTGMFSSENPKYEDGLKQHGQYVKILEKLGLEVLVLEPLEEFPDSCFVEDPAVVTDKFAIITNSPKESRNGEKVEIEPTLKNYFDNKDIYYIEYPGTMEGGDVLQVDNHFYVGLSERTNDEGAKQFNEFVSKYGFTSSTVPVTEGLHLKDFVIYLDDNNMLLSSEMNKASEFKDFNRYVVEKDELYAINSLFINGTVMVPEGYPKTLNYIKSLGYPVEVVNTDEFKKIDGSLTCLSLRF</sequence>
<dbReference type="GO" id="GO:0045429">
    <property type="term" value="P:positive regulation of nitric oxide biosynthetic process"/>
    <property type="evidence" value="ECO:0007669"/>
    <property type="project" value="TreeGrafter"/>
</dbReference>
<dbReference type="RefSeq" id="WP_268752721.1">
    <property type="nucleotide sequence ID" value="NZ_JAPRFQ010000004.1"/>
</dbReference>
<evidence type="ECO:0000256" key="3">
    <source>
        <dbReference type="PIRSR" id="PIRSR633199-1"/>
    </source>
</evidence>
<keyword evidence="5" id="KW-1185">Reference proteome</keyword>
<accession>A0A9X3JFA9</accession>
<proteinExistence type="inferred from homology"/>
<dbReference type="AlphaFoldDB" id="A0A9X3JFA9"/>
<keyword evidence="2" id="KW-0378">Hydrolase</keyword>
<evidence type="ECO:0000256" key="1">
    <source>
        <dbReference type="ARBA" id="ARBA00008532"/>
    </source>
</evidence>
<dbReference type="GO" id="GO:0016403">
    <property type="term" value="F:dimethylargininase activity"/>
    <property type="evidence" value="ECO:0007669"/>
    <property type="project" value="TreeGrafter"/>
</dbReference>
<dbReference type="GO" id="GO:0016597">
    <property type="term" value="F:amino acid binding"/>
    <property type="evidence" value="ECO:0007669"/>
    <property type="project" value="TreeGrafter"/>
</dbReference>
<dbReference type="PANTHER" id="PTHR12737">
    <property type="entry name" value="DIMETHYLARGININE DIMETHYLAMINOHYDROLASE"/>
    <property type="match status" value="1"/>
</dbReference>
<reference evidence="4" key="1">
    <citation type="submission" date="2022-12" db="EMBL/GenBank/DDBJ databases">
        <title>Description and comparative metabolic analysis of Aerococcus sp. nov., isolated from the feces of a pig.</title>
        <authorList>
            <person name="Chang Y.-H."/>
        </authorList>
    </citation>
    <scope>NUCLEOTIDE SEQUENCE</scope>
    <source>
        <strain evidence="4">YH-aer222</strain>
    </source>
</reference>
<gene>
    <name evidence="4" type="ORF">OW157_07145</name>
</gene>
<organism evidence="4 5">
    <name type="scientific">Aerococcus kribbianus</name>
    <dbReference type="NCBI Taxonomy" id="2999064"/>
    <lineage>
        <taxon>Bacteria</taxon>
        <taxon>Bacillati</taxon>
        <taxon>Bacillota</taxon>
        <taxon>Bacilli</taxon>
        <taxon>Lactobacillales</taxon>
        <taxon>Aerococcaceae</taxon>
        <taxon>Aerococcus</taxon>
    </lineage>
</organism>
<comment type="similarity">
    <text evidence="1">Belongs to the DDAH family.</text>
</comment>
<dbReference type="PANTHER" id="PTHR12737:SF9">
    <property type="entry name" value="DIMETHYLARGININASE"/>
    <property type="match status" value="1"/>
</dbReference>